<dbReference type="EMBL" id="LKMD01000103">
    <property type="protein sequence ID" value="PIA95788.1"/>
    <property type="molecule type" value="Genomic_DNA"/>
</dbReference>
<dbReference type="Gene3D" id="3.40.50.720">
    <property type="entry name" value="NAD(P)-binding Rossmann-like Domain"/>
    <property type="match status" value="2"/>
</dbReference>
<dbReference type="SUPFAM" id="SSF52283">
    <property type="entry name" value="Formate/glycerate dehydrogenase catalytic domain-like"/>
    <property type="match status" value="1"/>
</dbReference>
<dbReference type="GO" id="GO:0051287">
    <property type="term" value="F:NAD binding"/>
    <property type="evidence" value="ECO:0007669"/>
    <property type="project" value="InterPro"/>
</dbReference>
<dbReference type="InterPro" id="IPR006139">
    <property type="entry name" value="D-isomer_2_OHA_DH_cat_dom"/>
</dbReference>
<comment type="similarity">
    <text evidence="1 5">Belongs to the D-isomer specific 2-hydroxyacid dehydrogenase family.</text>
</comment>
<reference evidence="9 11" key="2">
    <citation type="submission" date="2023-09" db="EMBL/GenBank/DDBJ databases">
        <title>Complete-Gapless Cercospora beticola genome.</title>
        <authorList>
            <person name="Wyatt N.A."/>
            <person name="Spanner R.E."/>
            <person name="Bolton M.D."/>
        </authorList>
    </citation>
    <scope>NUCLEOTIDE SEQUENCE [LARGE SCALE GENOMIC DNA]</scope>
    <source>
        <strain evidence="9">Cb09-40</strain>
    </source>
</reference>
<gene>
    <name evidence="8" type="ORF">CB0940_10351</name>
    <name evidence="9" type="ORF">RHO25_011725</name>
</gene>
<evidence type="ECO:0000313" key="10">
    <source>
        <dbReference type="Proteomes" id="UP000230605"/>
    </source>
</evidence>
<dbReference type="EMBL" id="CP134191">
    <property type="protein sequence ID" value="WPB07065.1"/>
    <property type="molecule type" value="Genomic_DNA"/>
</dbReference>
<evidence type="ECO:0000256" key="1">
    <source>
        <dbReference type="ARBA" id="ARBA00005854"/>
    </source>
</evidence>
<accession>A0A2G5HTD8</accession>
<dbReference type="Proteomes" id="UP001302367">
    <property type="component" value="Chromosome 8"/>
</dbReference>
<dbReference type="InterPro" id="IPR036291">
    <property type="entry name" value="NAD(P)-bd_dom_sf"/>
</dbReference>
<name>A0A2G5HTD8_CERBT</name>
<feature type="domain" description="D-isomer specific 2-hydroxyacid dehydrogenase catalytic" evidence="6">
    <location>
        <begin position="6"/>
        <end position="317"/>
    </location>
</feature>
<dbReference type="GO" id="GO:0008652">
    <property type="term" value="P:amino acid biosynthetic process"/>
    <property type="evidence" value="ECO:0007669"/>
    <property type="project" value="UniProtKB-KW"/>
</dbReference>
<dbReference type="PANTHER" id="PTHR42789:SF1">
    <property type="entry name" value="D-ISOMER SPECIFIC 2-HYDROXYACID DEHYDROGENASE FAMILY PROTEIN (AFU_ORTHOLOGUE AFUA_6G10090)"/>
    <property type="match status" value="1"/>
</dbReference>
<evidence type="ECO:0000256" key="3">
    <source>
        <dbReference type="ARBA" id="ARBA00023002"/>
    </source>
</evidence>
<evidence type="ECO:0000313" key="8">
    <source>
        <dbReference type="EMBL" id="PIA95788.1"/>
    </source>
</evidence>
<dbReference type="OrthoDB" id="298012at2759"/>
<dbReference type="CDD" id="cd12173">
    <property type="entry name" value="PGDH_4"/>
    <property type="match status" value="1"/>
</dbReference>
<feature type="domain" description="D-isomer specific 2-hydroxyacid dehydrogenase NAD-binding" evidence="7">
    <location>
        <begin position="107"/>
        <end position="286"/>
    </location>
</feature>
<keyword evidence="3 5" id="KW-0560">Oxidoreductase</keyword>
<evidence type="ECO:0000259" key="7">
    <source>
        <dbReference type="Pfam" id="PF02826"/>
    </source>
</evidence>
<evidence type="ECO:0000313" key="9">
    <source>
        <dbReference type="EMBL" id="WPB07065.1"/>
    </source>
</evidence>
<dbReference type="PROSITE" id="PS00671">
    <property type="entry name" value="D_2_HYDROXYACID_DH_3"/>
    <property type="match status" value="1"/>
</dbReference>
<dbReference type="PANTHER" id="PTHR42789">
    <property type="entry name" value="D-ISOMER SPECIFIC 2-HYDROXYACID DEHYDROGENASE FAMILY PROTEIN (AFU_ORTHOLOGUE AFUA_6G10090)"/>
    <property type="match status" value="1"/>
</dbReference>
<dbReference type="AlphaFoldDB" id="A0A2G5HTD8"/>
<evidence type="ECO:0000256" key="2">
    <source>
        <dbReference type="ARBA" id="ARBA00022605"/>
    </source>
</evidence>
<evidence type="ECO:0000259" key="6">
    <source>
        <dbReference type="Pfam" id="PF00389"/>
    </source>
</evidence>
<dbReference type="InterPro" id="IPR029753">
    <property type="entry name" value="D-isomer_DH_CS"/>
</dbReference>
<evidence type="ECO:0000256" key="5">
    <source>
        <dbReference type="RuleBase" id="RU003719"/>
    </source>
</evidence>
<proteinExistence type="inferred from homology"/>
<dbReference type="InterPro" id="IPR006140">
    <property type="entry name" value="D-isomer_DH_NAD-bd"/>
</dbReference>
<organism evidence="8 10">
    <name type="scientific">Cercospora beticola</name>
    <name type="common">Sugarbeet leaf spot fungus</name>
    <dbReference type="NCBI Taxonomy" id="122368"/>
    <lineage>
        <taxon>Eukaryota</taxon>
        <taxon>Fungi</taxon>
        <taxon>Dikarya</taxon>
        <taxon>Ascomycota</taxon>
        <taxon>Pezizomycotina</taxon>
        <taxon>Dothideomycetes</taxon>
        <taxon>Dothideomycetidae</taxon>
        <taxon>Mycosphaerellales</taxon>
        <taxon>Mycosphaerellaceae</taxon>
        <taxon>Cercospora</taxon>
    </lineage>
</organism>
<dbReference type="Proteomes" id="UP000230605">
    <property type="component" value="Chromosome 8"/>
</dbReference>
<dbReference type="PROSITE" id="PS00065">
    <property type="entry name" value="D_2_HYDROXYACID_DH_1"/>
    <property type="match status" value="1"/>
</dbReference>
<dbReference type="GO" id="GO:0016616">
    <property type="term" value="F:oxidoreductase activity, acting on the CH-OH group of donors, NAD or NADP as acceptor"/>
    <property type="evidence" value="ECO:0007669"/>
    <property type="project" value="InterPro"/>
</dbReference>
<protein>
    <submittedName>
        <fullName evidence="8">D-3-phosphoglycerate dehydrogenase</fullName>
    </submittedName>
</protein>
<evidence type="ECO:0000256" key="4">
    <source>
        <dbReference type="ARBA" id="ARBA00023027"/>
    </source>
</evidence>
<dbReference type="SUPFAM" id="SSF51735">
    <property type="entry name" value="NAD(P)-binding Rossmann-fold domains"/>
    <property type="match status" value="1"/>
</dbReference>
<reference evidence="8 10" key="1">
    <citation type="submission" date="2015-10" db="EMBL/GenBank/DDBJ databases">
        <title>The cercosporin biosynthetic gene cluster was horizontally transferred to several fungal lineages and shown to be expanded in Cercospora beticola based on microsynteny with recipient genomes.</title>
        <authorList>
            <person name="De Jonge R."/>
            <person name="Ebert M.K."/>
            <person name="Suttle J.C."/>
            <person name="Jurick Ii W.M."/>
            <person name="Secor G.A."/>
            <person name="Thomma B.P."/>
            <person name="Van De Peer Y."/>
            <person name="Bolton M.D."/>
        </authorList>
    </citation>
    <scope>NUCLEOTIDE SEQUENCE [LARGE SCALE GENOMIC DNA]</scope>
    <source>
        <strain evidence="8 10">09-40</strain>
    </source>
</reference>
<keyword evidence="4" id="KW-0520">NAD</keyword>
<dbReference type="PROSITE" id="PS00670">
    <property type="entry name" value="D_2_HYDROXYACID_DH_2"/>
    <property type="match status" value="1"/>
</dbReference>
<dbReference type="FunFam" id="3.40.50.720:FF:000203">
    <property type="entry name" value="D-3-phosphoglycerate dehydrogenase (SerA)"/>
    <property type="match status" value="1"/>
</dbReference>
<dbReference type="Pfam" id="PF02826">
    <property type="entry name" value="2-Hacid_dh_C"/>
    <property type="match status" value="1"/>
</dbReference>
<evidence type="ECO:0000313" key="11">
    <source>
        <dbReference type="Proteomes" id="UP001302367"/>
    </source>
</evidence>
<sequence length="318" mass="34580">MSKPKVFVLNPYHQDAIALLQQSSSVQAILPGQAGSDQWHNEADGILIRSDTRLTGQDFAMAKKLKVVVKLGTGVDNIDLEAAKKHNIAVCNTPAMNAEAVAELTLTLALTVARRVVEIDRKLNRGEDLIRSQLLGQSLYQKSLGIVGMGNVGKAVAKKWIGAMEGKIIAYDPFAPNGAWDDIEHHRVLDLDILLKSSDVISLHVPRTDDTTDMIDKREFGLMKKNAILLNCARGGIVNEDALLDALDEKRIFGAALDALDFEPPSLEKHGLHLGFDNLVLTPHVGGTTEENQSASGRFAVETVVAVLEGREVENRVV</sequence>
<dbReference type="Pfam" id="PF00389">
    <property type="entry name" value="2-Hacid_dh"/>
    <property type="match status" value="1"/>
</dbReference>
<dbReference type="InterPro" id="IPR029752">
    <property type="entry name" value="D-isomer_DH_CS1"/>
</dbReference>
<keyword evidence="2" id="KW-0028">Amino-acid biosynthesis</keyword>
<dbReference type="InterPro" id="IPR050857">
    <property type="entry name" value="D-2-hydroxyacid_DH"/>
</dbReference>
<keyword evidence="11" id="KW-1185">Reference proteome</keyword>